<dbReference type="AlphaFoldDB" id="A0AAV1CQ73"/>
<protein>
    <submittedName>
        <fullName evidence="2">OLC1v1034197C2</fullName>
    </submittedName>
</protein>
<dbReference type="PANTHER" id="PTHR45463:SF4">
    <property type="entry name" value="REGULATION PROTEIN, PUTATIVE-RELATED"/>
    <property type="match status" value="1"/>
</dbReference>
<dbReference type="InterPro" id="IPR001810">
    <property type="entry name" value="F-box_dom"/>
</dbReference>
<dbReference type="InterPro" id="IPR036047">
    <property type="entry name" value="F-box-like_dom_sf"/>
</dbReference>
<dbReference type="EMBL" id="OX459120">
    <property type="protein sequence ID" value="CAI9097720.1"/>
    <property type="molecule type" value="Genomic_DNA"/>
</dbReference>
<proteinExistence type="predicted"/>
<name>A0AAV1CQ73_OLDCO</name>
<evidence type="ECO:0000313" key="3">
    <source>
        <dbReference type="Proteomes" id="UP001161247"/>
    </source>
</evidence>
<dbReference type="Pfam" id="PF03478">
    <property type="entry name" value="Beta-prop_KIB1-4"/>
    <property type="match status" value="1"/>
</dbReference>
<evidence type="ECO:0000259" key="1">
    <source>
        <dbReference type="PROSITE" id="PS50181"/>
    </source>
</evidence>
<feature type="domain" description="F-box" evidence="1">
    <location>
        <begin position="33"/>
        <end position="84"/>
    </location>
</feature>
<dbReference type="Gene3D" id="1.20.1280.50">
    <property type="match status" value="1"/>
</dbReference>
<accession>A0AAV1CQ73</accession>
<evidence type="ECO:0000313" key="2">
    <source>
        <dbReference type="EMBL" id="CAI9097720.1"/>
    </source>
</evidence>
<dbReference type="SUPFAM" id="SSF50965">
    <property type="entry name" value="Galactose oxidase, central domain"/>
    <property type="match status" value="1"/>
</dbReference>
<dbReference type="PANTHER" id="PTHR45463">
    <property type="entry name" value="OS09G0392200 PROTEIN"/>
    <property type="match status" value="1"/>
</dbReference>
<dbReference type="Proteomes" id="UP001161247">
    <property type="component" value="Chromosome 3"/>
</dbReference>
<keyword evidence="3" id="KW-1185">Reference proteome</keyword>
<dbReference type="SUPFAM" id="SSF81383">
    <property type="entry name" value="F-box domain"/>
    <property type="match status" value="1"/>
</dbReference>
<dbReference type="Pfam" id="PF00646">
    <property type="entry name" value="F-box"/>
    <property type="match status" value="1"/>
</dbReference>
<gene>
    <name evidence="2" type="ORF">OLC1_LOCUS8133</name>
</gene>
<dbReference type="InterPro" id="IPR011043">
    <property type="entry name" value="Gal_Oxase/kelch_b-propeller"/>
</dbReference>
<dbReference type="InterPro" id="IPR005174">
    <property type="entry name" value="KIB1-4_b-propeller"/>
</dbReference>
<dbReference type="PROSITE" id="PS50181">
    <property type="entry name" value="FBOX"/>
    <property type="match status" value="1"/>
</dbReference>
<organism evidence="2 3">
    <name type="scientific">Oldenlandia corymbosa var. corymbosa</name>
    <dbReference type="NCBI Taxonomy" id="529605"/>
    <lineage>
        <taxon>Eukaryota</taxon>
        <taxon>Viridiplantae</taxon>
        <taxon>Streptophyta</taxon>
        <taxon>Embryophyta</taxon>
        <taxon>Tracheophyta</taxon>
        <taxon>Spermatophyta</taxon>
        <taxon>Magnoliopsida</taxon>
        <taxon>eudicotyledons</taxon>
        <taxon>Gunneridae</taxon>
        <taxon>Pentapetalae</taxon>
        <taxon>asterids</taxon>
        <taxon>lamiids</taxon>
        <taxon>Gentianales</taxon>
        <taxon>Rubiaceae</taxon>
        <taxon>Rubioideae</taxon>
        <taxon>Spermacoceae</taxon>
        <taxon>Hedyotis-Oldenlandia complex</taxon>
        <taxon>Oldenlandia</taxon>
    </lineage>
</organism>
<sequence>MAGRKRRKLNKLVAATTNKKETLTYKEKETCEQHGWIELPRDVLELIISRLTLEDNIRASVVCKEWFSVAVNVRVVSKPPWLMFIPKSGNEVEFYDPLQRVFYALELPELSHSRICYSKDGWLLVYKPETHQLIFVNPYTRKLIELPKLELQYQIVAFSAAPTSSSCIVFTIRPITATIIVISTCQPGAAEWTRINFRNRLPFVCRMWNKLVFCGGKFYCLSLTGWLGVYDPAKRTWVVHVLPPPKCPQNFSLKNWWKNKFMAEHNGEIFVVYTSSEVNPVIYRLDQGIQGWVQMKTLGGLSIFASFLASHARTDLLGTMRNRVYFTKVRYYGRRCISYSLDNRRYYPKKQCYDWGKDNPFGSIWIDPPEDLSCFG</sequence>
<reference evidence="2" key="1">
    <citation type="submission" date="2023-03" db="EMBL/GenBank/DDBJ databases">
        <authorList>
            <person name="Julca I."/>
        </authorList>
    </citation>
    <scope>NUCLEOTIDE SEQUENCE</scope>
</reference>